<keyword evidence="1" id="KW-0812">Transmembrane</keyword>
<keyword evidence="1" id="KW-1133">Transmembrane helix</keyword>
<evidence type="ECO:0000313" key="3">
    <source>
        <dbReference type="Proteomes" id="UP001589611"/>
    </source>
</evidence>
<name>A0ABV5T3D2_9MICO</name>
<dbReference type="InterPro" id="IPR025101">
    <property type="entry name" value="DUF4012"/>
</dbReference>
<dbReference type="Pfam" id="PF13196">
    <property type="entry name" value="DUF4012"/>
    <property type="match status" value="1"/>
</dbReference>
<dbReference type="RefSeq" id="WP_344711909.1">
    <property type="nucleotide sequence ID" value="NZ_BAAAWH010000001.1"/>
</dbReference>
<evidence type="ECO:0000256" key="1">
    <source>
        <dbReference type="SAM" id="Phobius"/>
    </source>
</evidence>
<reference evidence="2 3" key="1">
    <citation type="submission" date="2024-09" db="EMBL/GenBank/DDBJ databases">
        <authorList>
            <person name="Sun Q."/>
            <person name="Mori K."/>
        </authorList>
    </citation>
    <scope>NUCLEOTIDE SEQUENCE [LARGE SCALE GENOMIC DNA]</scope>
    <source>
        <strain evidence="2 3">JCM 1342</strain>
    </source>
</reference>
<evidence type="ECO:0000313" key="2">
    <source>
        <dbReference type="EMBL" id="MFB9647119.1"/>
    </source>
</evidence>
<protein>
    <submittedName>
        <fullName evidence="2">DUF4012 domain-containing protein</fullName>
    </submittedName>
</protein>
<accession>A0ABV5T3D2</accession>
<dbReference type="Proteomes" id="UP001589611">
    <property type="component" value="Unassembled WGS sequence"/>
</dbReference>
<sequence length="582" mass="59144">MSSVAVRRRRRRVLWGVGGGVLALAVVATGWVGLRAWQASQELTALAPMVAEAQAAASARDSERIGELLIDIGAHADRAAELSSTPIWRAVEVVPGLGPNLEALRAVSEQLSSVADAVAEPAQTLLAMEPAALDVGSLRAQEKPLAAAASALATARDTLNAIQTDRLLAPLARGVTELTPVIDALASATDGLADAAAVLPGLAGADGPRTILVMLQNSAELRTGGGITGTFAEIRAEDGEFTLVRQVDSSQFEHLAAPIVPLPAATVALYGDVVGRFVQNATMPADFALSAQLALAWWERSQGTTPDAIIAVDPLVVKALIAATGPVALTDGSTLDADGLVQRLLVDPYLHLDSDAQTALQREVTASVVAALVARVDPVVWAAALADPVAAGRVSVWSAVSAEQRVLAATAVGGPLARLDAAGPSAYGVFLNDATGGKMDSHLGVALSAENSCAGESVVTVTLSHTADAAAVAAYPMSMTGGGLWGTGAGDIGTTVTVAAPVGSVFGGATGEEGRLPSVDVVADGHPSTAVRVNISPGQTESVQFRFTQTRASSPVPAPVLVHTPTLTPVESQTPDSTRPCA</sequence>
<organism evidence="2 3">
    <name type="scientific">Microbacterium terregens</name>
    <dbReference type="NCBI Taxonomy" id="69363"/>
    <lineage>
        <taxon>Bacteria</taxon>
        <taxon>Bacillati</taxon>
        <taxon>Actinomycetota</taxon>
        <taxon>Actinomycetes</taxon>
        <taxon>Micrococcales</taxon>
        <taxon>Microbacteriaceae</taxon>
        <taxon>Microbacterium</taxon>
    </lineage>
</organism>
<gene>
    <name evidence="2" type="ORF">ACFFPJ_15080</name>
</gene>
<comment type="caution">
    <text evidence="2">The sequence shown here is derived from an EMBL/GenBank/DDBJ whole genome shotgun (WGS) entry which is preliminary data.</text>
</comment>
<keyword evidence="1" id="KW-0472">Membrane</keyword>
<keyword evidence="3" id="KW-1185">Reference proteome</keyword>
<proteinExistence type="predicted"/>
<feature type="transmembrane region" description="Helical" evidence="1">
    <location>
        <begin position="12"/>
        <end position="34"/>
    </location>
</feature>
<dbReference type="EMBL" id="JBHMBE010000006">
    <property type="protein sequence ID" value="MFB9647119.1"/>
    <property type="molecule type" value="Genomic_DNA"/>
</dbReference>